<keyword evidence="2" id="KW-1185">Reference proteome</keyword>
<organism evidence="1 2">
    <name type="scientific">Irpex rosettiformis</name>
    <dbReference type="NCBI Taxonomy" id="378272"/>
    <lineage>
        <taxon>Eukaryota</taxon>
        <taxon>Fungi</taxon>
        <taxon>Dikarya</taxon>
        <taxon>Basidiomycota</taxon>
        <taxon>Agaricomycotina</taxon>
        <taxon>Agaricomycetes</taxon>
        <taxon>Polyporales</taxon>
        <taxon>Irpicaceae</taxon>
        <taxon>Irpex</taxon>
    </lineage>
</organism>
<sequence length="140" mass="14404">MLPRHGTPGSDRGENASGEDTSGESASGKSTSGEGASGEGASGEGASGEGASGESTSGENAHSGDGSRESASGEDSNDGTQSSNTCVVPDNSFEEARENQIHLNKQLLLEMGLESLIEKKKRSHLQLRKVSALQRQLRST</sequence>
<accession>A0ACB8TSU0</accession>
<name>A0ACB8TSU0_9APHY</name>
<proteinExistence type="predicted"/>
<dbReference type="Proteomes" id="UP001055072">
    <property type="component" value="Unassembled WGS sequence"/>
</dbReference>
<protein>
    <submittedName>
        <fullName evidence="1">Uncharacterized protein</fullName>
    </submittedName>
</protein>
<evidence type="ECO:0000313" key="2">
    <source>
        <dbReference type="Proteomes" id="UP001055072"/>
    </source>
</evidence>
<evidence type="ECO:0000313" key="1">
    <source>
        <dbReference type="EMBL" id="KAI0085115.1"/>
    </source>
</evidence>
<gene>
    <name evidence="1" type="ORF">BDY19DRAFT_909244</name>
</gene>
<reference evidence="1" key="1">
    <citation type="journal article" date="2021" name="Environ. Microbiol.">
        <title>Gene family expansions and transcriptome signatures uncover fungal adaptations to wood decay.</title>
        <authorList>
            <person name="Hage H."/>
            <person name="Miyauchi S."/>
            <person name="Viragh M."/>
            <person name="Drula E."/>
            <person name="Min B."/>
            <person name="Chaduli D."/>
            <person name="Navarro D."/>
            <person name="Favel A."/>
            <person name="Norest M."/>
            <person name="Lesage-Meessen L."/>
            <person name="Balint B."/>
            <person name="Merenyi Z."/>
            <person name="de Eugenio L."/>
            <person name="Morin E."/>
            <person name="Martinez A.T."/>
            <person name="Baldrian P."/>
            <person name="Stursova M."/>
            <person name="Martinez M.J."/>
            <person name="Novotny C."/>
            <person name="Magnuson J.K."/>
            <person name="Spatafora J.W."/>
            <person name="Maurice S."/>
            <person name="Pangilinan J."/>
            <person name="Andreopoulos W."/>
            <person name="LaButti K."/>
            <person name="Hundley H."/>
            <person name="Na H."/>
            <person name="Kuo A."/>
            <person name="Barry K."/>
            <person name="Lipzen A."/>
            <person name="Henrissat B."/>
            <person name="Riley R."/>
            <person name="Ahrendt S."/>
            <person name="Nagy L.G."/>
            <person name="Grigoriev I.V."/>
            <person name="Martin F."/>
            <person name="Rosso M.N."/>
        </authorList>
    </citation>
    <scope>NUCLEOTIDE SEQUENCE</scope>
    <source>
        <strain evidence="1">CBS 384.51</strain>
    </source>
</reference>
<comment type="caution">
    <text evidence="1">The sequence shown here is derived from an EMBL/GenBank/DDBJ whole genome shotgun (WGS) entry which is preliminary data.</text>
</comment>
<dbReference type="EMBL" id="MU274934">
    <property type="protein sequence ID" value="KAI0085115.1"/>
    <property type="molecule type" value="Genomic_DNA"/>
</dbReference>